<dbReference type="FunFam" id="3.30.200.20:FF:000046">
    <property type="entry name" value="Mitogen-activated protein kinase"/>
    <property type="match status" value="1"/>
</dbReference>
<dbReference type="InterPro" id="IPR008271">
    <property type="entry name" value="Ser/Thr_kinase_AS"/>
</dbReference>
<dbReference type="AlphaFoldDB" id="A0AAW1RJK8"/>
<gene>
    <name evidence="11" type="ORF">WJX74_009020</name>
</gene>
<evidence type="ECO:0000256" key="2">
    <source>
        <dbReference type="ARBA" id="ARBA00022527"/>
    </source>
</evidence>
<dbReference type="EC" id="2.7.11.24" evidence="9"/>
<comment type="similarity">
    <text evidence="1">Belongs to the protein kinase superfamily. CMGC Ser/Thr protein kinase family. MAP kinase subfamily.</text>
</comment>
<dbReference type="EMBL" id="JALJOS010000010">
    <property type="protein sequence ID" value="KAK9833889.1"/>
    <property type="molecule type" value="Genomic_DNA"/>
</dbReference>
<accession>A0AAW1RJK8</accession>
<feature type="domain" description="Protein kinase" evidence="10">
    <location>
        <begin position="37"/>
        <end position="322"/>
    </location>
</feature>
<dbReference type="InterPro" id="IPR003527">
    <property type="entry name" value="MAP_kinase_CS"/>
</dbReference>
<dbReference type="GO" id="GO:0004707">
    <property type="term" value="F:MAP kinase activity"/>
    <property type="evidence" value="ECO:0007669"/>
    <property type="project" value="UniProtKB-EC"/>
</dbReference>
<keyword evidence="5 9" id="KW-0418">Kinase</keyword>
<dbReference type="InterPro" id="IPR000719">
    <property type="entry name" value="Prot_kinase_dom"/>
</dbReference>
<comment type="catalytic activity">
    <reaction evidence="9">
        <text>L-threonyl-[protein] + ATP = O-phospho-L-threonyl-[protein] + ADP + H(+)</text>
        <dbReference type="Rhea" id="RHEA:46608"/>
        <dbReference type="Rhea" id="RHEA-COMP:11060"/>
        <dbReference type="Rhea" id="RHEA-COMP:11605"/>
        <dbReference type="ChEBI" id="CHEBI:15378"/>
        <dbReference type="ChEBI" id="CHEBI:30013"/>
        <dbReference type="ChEBI" id="CHEBI:30616"/>
        <dbReference type="ChEBI" id="CHEBI:61977"/>
        <dbReference type="ChEBI" id="CHEBI:456216"/>
        <dbReference type="EC" id="2.7.11.24"/>
    </reaction>
</comment>
<dbReference type="PROSITE" id="PS00107">
    <property type="entry name" value="PROTEIN_KINASE_ATP"/>
    <property type="match status" value="1"/>
</dbReference>
<dbReference type="InterPro" id="IPR011009">
    <property type="entry name" value="Kinase-like_dom_sf"/>
</dbReference>
<evidence type="ECO:0000256" key="5">
    <source>
        <dbReference type="ARBA" id="ARBA00022777"/>
    </source>
</evidence>
<evidence type="ECO:0000259" key="10">
    <source>
        <dbReference type="PROSITE" id="PS50011"/>
    </source>
</evidence>
<dbReference type="InterPro" id="IPR050117">
    <property type="entry name" value="MAPK"/>
</dbReference>
<evidence type="ECO:0000256" key="9">
    <source>
        <dbReference type="RuleBase" id="RU361165"/>
    </source>
</evidence>
<comment type="cofactor">
    <cofactor evidence="9">
        <name>Mg(2+)</name>
        <dbReference type="ChEBI" id="CHEBI:18420"/>
    </cofactor>
</comment>
<evidence type="ECO:0000256" key="4">
    <source>
        <dbReference type="ARBA" id="ARBA00022741"/>
    </source>
</evidence>
<dbReference type="Gene3D" id="3.30.200.20">
    <property type="entry name" value="Phosphorylase Kinase, domain 1"/>
    <property type="match status" value="1"/>
</dbReference>
<keyword evidence="9" id="KW-0460">Magnesium</keyword>
<proteinExistence type="inferred from homology"/>
<dbReference type="GO" id="GO:0005524">
    <property type="term" value="F:ATP binding"/>
    <property type="evidence" value="ECO:0007669"/>
    <property type="project" value="UniProtKB-UniRule"/>
</dbReference>
<evidence type="ECO:0000256" key="3">
    <source>
        <dbReference type="ARBA" id="ARBA00022679"/>
    </source>
</evidence>
<evidence type="ECO:0000256" key="7">
    <source>
        <dbReference type="PROSITE-ProRule" id="PRU10141"/>
    </source>
</evidence>
<dbReference type="SMART" id="SM00220">
    <property type="entry name" value="S_TKc"/>
    <property type="match status" value="1"/>
</dbReference>
<comment type="similarity">
    <text evidence="9">Belongs to the protein kinase superfamily. Ser/Thr protein kinase family. MAP kinase subfamily.</text>
</comment>
<dbReference type="Gene3D" id="1.10.510.10">
    <property type="entry name" value="Transferase(Phosphotransferase) domain 1"/>
    <property type="match status" value="1"/>
</dbReference>
<keyword evidence="12" id="KW-1185">Reference proteome</keyword>
<reference evidence="11 12" key="1">
    <citation type="journal article" date="2024" name="Nat. Commun.">
        <title>Phylogenomics reveals the evolutionary origins of lichenization in chlorophyte algae.</title>
        <authorList>
            <person name="Puginier C."/>
            <person name="Libourel C."/>
            <person name="Otte J."/>
            <person name="Skaloud P."/>
            <person name="Haon M."/>
            <person name="Grisel S."/>
            <person name="Petersen M."/>
            <person name="Berrin J.G."/>
            <person name="Delaux P.M."/>
            <person name="Dal Grande F."/>
            <person name="Keller J."/>
        </authorList>
    </citation>
    <scope>NUCLEOTIDE SEQUENCE [LARGE SCALE GENOMIC DNA]</scope>
    <source>
        <strain evidence="11 12">SAG 2145</strain>
    </source>
</reference>
<name>A0AAW1RJK8_9CHLO</name>
<keyword evidence="2 8" id="KW-0723">Serine/threonine-protein kinase</keyword>
<evidence type="ECO:0000313" key="11">
    <source>
        <dbReference type="EMBL" id="KAK9833889.1"/>
    </source>
</evidence>
<comment type="caution">
    <text evidence="11">The sequence shown here is derived from an EMBL/GenBank/DDBJ whole genome shotgun (WGS) entry which is preliminary data.</text>
</comment>
<organism evidence="11 12">
    <name type="scientific">Apatococcus lobatus</name>
    <dbReference type="NCBI Taxonomy" id="904363"/>
    <lineage>
        <taxon>Eukaryota</taxon>
        <taxon>Viridiplantae</taxon>
        <taxon>Chlorophyta</taxon>
        <taxon>core chlorophytes</taxon>
        <taxon>Trebouxiophyceae</taxon>
        <taxon>Chlorellales</taxon>
        <taxon>Chlorellaceae</taxon>
        <taxon>Apatococcus</taxon>
    </lineage>
</organism>
<dbReference type="PANTHER" id="PTHR24055">
    <property type="entry name" value="MITOGEN-ACTIVATED PROTEIN KINASE"/>
    <property type="match status" value="1"/>
</dbReference>
<dbReference type="PROSITE" id="PS00108">
    <property type="entry name" value="PROTEIN_KINASE_ST"/>
    <property type="match status" value="1"/>
</dbReference>
<comment type="activity regulation">
    <text evidence="9">Activated by threonine and tyrosine phosphorylation.</text>
</comment>
<dbReference type="FunFam" id="1.10.510.10:FF:000013">
    <property type="entry name" value="Mitogen-activated protein kinase"/>
    <property type="match status" value="1"/>
</dbReference>
<evidence type="ECO:0000313" key="12">
    <source>
        <dbReference type="Proteomes" id="UP001438707"/>
    </source>
</evidence>
<evidence type="ECO:0000256" key="8">
    <source>
        <dbReference type="RuleBase" id="RU000304"/>
    </source>
</evidence>
<dbReference type="InterPro" id="IPR017441">
    <property type="entry name" value="Protein_kinase_ATP_BS"/>
</dbReference>
<dbReference type="PROSITE" id="PS01351">
    <property type="entry name" value="MAPK"/>
    <property type="match status" value="1"/>
</dbReference>
<keyword evidence="6 7" id="KW-0067">ATP-binding</keyword>
<keyword evidence="4 7" id="KW-0547">Nucleotide-binding</keyword>
<dbReference type="Pfam" id="PF00069">
    <property type="entry name" value="Pkinase"/>
    <property type="match status" value="1"/>
</dbReference>
<feature type="binding site" evidence="7">
    <location>
        <position position="67"/>
    </location>
    <ligand>
        <name>ATP</name>
        <dbReference type="ChEBI" id="CHEBI:30616"/>
    </ligand>
</feature>
<keyword evidence="3 9" id="KW-0808">Transferase</keyword>
<evidence type="ECO:0000256" key="6">
    <source>
        <dbReference type="ARBA" id="ARBA00022840"/>
    </source>
</evidence>
<sequence>MPAMPAELTGSSQPCATKTAFCSYEVGGTIFECPKNLRPIKAIGKGAFGIVCLSEDIHTHRKYAVKKISRAFDSKVDSRRILREVKLLRHLHHENVVKIESLLPSSSQDPHDLYLVFELMDTDLHQIIQSRQLLSEEHCRYFLYQMLRGLKYIHSANVVHRDLKPCNLLINANCDLKICDFGLARTMYELDCLTEYVVTRWYRAPELLLSCSEYDGKIDLWSVGCIFGELLIRRPLFPGENYLHQLKLILQVVGSPSHAEASFIESVKAKAYVLQMPAFERMNFHEVASEASAEAVDLLSKFLVFNPAHRISIEDALAHPFLASLHDPSDEPTCSGSFSLPYEIESLETPQLKRLFQEEMSEL</sequence>
<dbReference type="Proteomes" id="UP001438707">
    <property type="component" value="Unassembled WGS sequence"/>
</dbReference>
<dbReference type="PROSITE" id="PS50011">
    <property type="entry name" value="PROTEIN_KINASE_DOM"/>
    <property type="match status" value="1"/>
</dbReference>
<dbReference type="SUPFAM" id="SSF56112">
    <property type="entry name" value="Protein kinase-like (PK-like)"/>
    <property type="match status" value="1"/>
</dbReference>
<protein>
    <recommendedName>
        <fullName evidence="9">Mitogen-activated protein kinase</fullName>
        <ecNumber evidence="9">2.7.11.24</ecNumber>
    </recommendedName>
</protein>
<evidence type="ECO:0000256" key="1">
    <source>
        <dbReference type="ARBA" id="ARBA00008832"/>
    </source>
</evidence>